<reference evidence="1" key="1">
    <citation type="submission" date="2023-05" db="EMBL/GenBank/DDBJ databases">
        <authorList>
            <person name="Zhang X."/>
        </authorList>
    </citation>
    <scope>NUCLEOTIDE SEQUENCE</scope>
    <source>
        <strain evidence="1">BD1B2-1</strain>
    </source>
</reference>
<proteinExistence type="predicted"/>
<keyword evidence="2" id="KW-1185">Reference proteome</keyword>
<accession>A0AAE3RBU2</accession>
<evidence type="ECO:0000313" key="1">
    <source>
        <dbReference type="EMBL" id="MDJ1505344.1"/>
    </source>
</evidence>
<sequence length="235" mass="26620">MYWKRILLFLLFSQYGFSTSLHTKQRFEVAYYTSVNAPGQKLIVVFPQEGAGFFLLEENQHVHLLKTDDEAHWQNQKIPLQDSLFATLAWKGISSTPSGIGIYNILTLYKKDKTSLVFQRTESPKAFRSPASAYSYGNDTVYGYISFKKTDAVHYDFTTDIKTGNSEGMGCNTAGTLFFKKGIGYFEDILFENSLGACQAIFWFGDKTLQVFMLSDAYFCVCLPDASLTGVYQQE</sequence>
<dbReference type="RefSeq" id="WP_314517300.1">
    <property type="nucleotide sequence ID" value="NZ_JASJOU010000015.1"/>
</dbReference>
<protein>
    <submittedName>
        <fullName evidence="1">Uncharacterized protein</fullName>
    </submittedName>
</protein>
<organism evidence="1 2">
    <name type="scientific">Xanthocytophaga agilis</name>
    <dbReference type="NCBI Taxonomy" id="3048010"/>
    <lineage>
        <taxon>Bacteria</taxon>
        <taxon>Pseudomonadati</taxon>
        <taxon>Bacteroidota</taxon>
        <taxon>Cytophagia</taxon>
        <taxon>Cytophagales</taxon>
        <taxon>Rhodocytophagaceae</taxon>
        <taxon>Xanthocytophaga</taxon>
    </lineage>
</organism>
<name>A0AAE3RBU2_9BACT</name>
<evidence type="ECO:0000313" key="2">
    <source>
        <dbReference type="Proteomes" id="UP001232063"/>
    </source>
</evidence>
<gene>
    <name evidence="1" type="ORF">QNI22_32105</name>
</gene>
<dbReference type="EMBL" id="JASJOU010000015">
    <property type="protein sequence ID" value="MDJ1505344.1"/>
    <property type="molecule type" value="Genomic_DNA"/>
</dbReference>
<comment type="caution">
    <text evidence="1">The sequence shown here is derived from an EMBL/GenBank/DDBJ whole genome shotgun (WGS) entry which is preliminary data.</text>
</comment>
<dbReference type="AlphaFoldDB" id="A0AAE3RBU2"/>
<dbReference type="Proteomes" id="UP001232063">
    <property type="component" value="Unassembled WGS sequence"/>
</dbReference>